<accession>A0A2J6N365</accession>
<evidence type="ECO:0000313" key="3">
    <source>
        <dbReference type="Proteomes" id="UP000237153"/>
    </source>
</evidence>
<keyword evidence="1" id="KW-0472">Membrane</keyword>
<evidence type="ECO:0000313" key="2">
    <source>
        <dbReference type="EMBL" id="PMB75772.1"/>
    </source>
</evidence>
<keyword evidence="1" id="KW-0812">Transmembrane</keyword>
<proteinExistence type="predicted"/>
<feature type="transmembrane region" description="Helical" evidence="1">
    <location>
        <begin position="96"/>
        <end position="114"/>
    </location>
</feature>
<evidence type="ECO:0000256" key="1">
    <source>
        <dbReference type="SAM" id="Phobius"/>
    </source>
</evidence>
<feature type="transmembrane region" description="Helical" evidence="1">
    <location>
        <begin position="53"/>
        <end position="72"/>
    </location>
</feature>
<gene>
    <name evidence="2" type="ORF">C0188_01530</name>
</gene>
<dbReference type="AlphaFoldDB" id="A0A2J6N365"/>
<sequence length="116" mass="12613">MSEERKINQEKSGSFGSWGLWIAIIGALLIIIDGIAVLATSSFYGWHYGGKSTVGWTEIAISIIMFIILPFYKRSPAAIGWTTFVLALVTMPFDGGFWEIGAILALIGGLMVALKK</sequence>
<dbReference type="Proteomes" id="UP000237153">
    <property type="component" value="Unassembled WGS sequence"/>
</dbReference>
<protein>
    <submittedName>
        <fullName evidence="2">Uncharacterized protein</fullName>
    </submittedName>
</protein>
<feature type="transmembrane region" description="Helical" evidence="1">
    <location>
        <begin position="20"/>
        <end position="46"/>
    </location>
</feature>
<reference evidence="2 3" key="1">
    <citation type="submission" date="2018-01" db="EMBL/GenBank/DDBJ databases">
        <title>Metagenomic assembled genomes from two thermal pools in the Uzon Caldera, Kamchatka, Russia.</title>
        <authorList>
            <person name="Wilkins L."/>
            <person name="Ettinger C."/>
        </authorList>
    </citation>
    <scope>NUCLEOTIDE SEQUENCE [LARGE SCALE GENOMIC DNA]</scope>
    <source>
        <strain evidence="2">ZAV-06</strain>
    </source>
</reference>
<name>A0A2J6N365_9CREN</name>
<dbReference type="EMBL" id="PNIM01000006">
    <property type="protein sequence ID" value="PMB75772.1"/>
    <property type="molecule type" value="Genomic_DNA"/>
</dbReference>
<organism evidence="2 3">
    <name type="scientific">Fervidicoccus fontis</name>
    <dbReference type="NCBI Taxonomy" id="683846"/>
    <lineage>
        <taxon>Archaea</taxon>
        <taxon>Thermoproteota</taxon>
        <taxon>Thermoprotei</taxon>
        <taxon>Fervidicoccales</taxon>
        <taxon>Fervidicoccaceae</taxon>
        <taxon>Fervidicoccus</taxon>
    </lineage>
</organism>
<keyword evidence="1" id="KW-1133">Transmembrane helix</keyword>
<comment type="caution">
    <text evidence="2">The sequence shown here is derived from an EMBL/GenBank/DDBJ whole genome shotgun (WGS) entry which is preliminary data.</text>
</comment>